<comment type="caution">
    <text evidence="1">The sequence shown here is derived from an EMBL/GenBank/DDBJ whole genome shotgun (WGS) entry which is preliminary data.</text>
</comment>
<accession>A0A252BN05</accession>
<evidence type="ECO:0000313" key="1">
    <source>
        <dbReference type="EMBL" id="OUJ08273.1"/>
    </source>
</evidence>
<keyword evidence="2" id="KW-1185">Reference proteome</keyword>
<evidence type="ECO:0000313" key="2">
    <source>
        <dbReference type="Proteomes" id="UP000194931"/>
    </source>
</evidence>
<name>A0A252BN05_9PROT</name>
<dbReference type="EMBL" id="JOPJ01000127">
    <property type="protein sequence ID" value="OUJ08273.1"/>
    <property type="molecule type" value="Genomic_DNA"/>
</dbReference>
<protein>
    <submittedName>
        <fullName evidence="1">Uncharacterized protein</fullName>
    </submittedName>
</protein>
<gene>
    <name evidence="1" type="ORF">HK26_01770</name>
</gene>
<dbReference type="Proteomes" id="UP000194931">
    <property type="component" value="Unassembled WGS sequence"/>
</dbReference>
<proteinExistence type="predicted"/>
<reference evidence="2" key="1">
    <citation type="submission" date="2014-06" db="EMBL/GenBank/DDBJ databases">
        <authorList>
            <person name="Winans N.J."/>
            <person name="Newell P.D."/>
            <person name="Douglas A.E."/>
        </authorList>
    </citation>
    <scope>NUCLEOTIDE SEQUENCE [LARGE SCALE GENOMIC DNA]</scope>
</reference>
<organism evidence="1 2">
    <name type="scientific">Acetobacter okinawensis</name>
    <dbReference type="NCBI Taxonomy" id="1076594"/>
    <lineage>
        <taxon>Bacteria</taxon>
        <taxon>Pseudomonadati</taxon>
        <taxon>Pseudomonadota</taxon>
        <taxon>Alphaproteobacteria</taxon>
        <taxon>Acetobacterales</taxon>
        <taxon>Acetobacteraceae</taxon>
        <taxon>Acetobacter</taxon>
    </lineage>
</organism>
<dbReference type="AlphaFoldDB" id="A0A252BN05"/>
<sequence length="97" mass="11306">MISHFMQTFRRKEKLMTEPFQNSEQDKRITLYQQTYQEACGANRNTQDILDLMSNQTGDKPSPINQIQQLLETISDQQKQIISSQSQILKRLSALES</sequence>